<feature type="domain" description="Tyrosine specific protein phosphatases" evidence="5">
    <location>
        <begin position="571"/>
        <end position="657"/>
    </location>
</feature>
<evidence type="ECO:0000256" key="2">
    <source>
        <dbReference type="ARBA" id="ARBA00013064"/>
    </source>
</evidence>
<dbReference type="InterPro" id="IPR000242">
    <property type="entry name" value="PTP_cat"/>
</dbReference>
<dbReference type="Gene3D" id="3.90.190.10">
    <property type="entry name" value="Protein tyrosine phosphatase superfamily"/>
    <property type="match status" value="1"/>
</dbReference>
<dbReference type="Gene3D" id="3.40.250.10">
    <property type="entry name" value="Rhodanese-like domain"/>
    <property type="match status" value="1"/>
</dbReference>
<feature type="compositionally biased region" description="Low complexity" evidence="3">
    <location>
        <begin position="824"/>
        <end position="836"/>
    </location>
</feature>
<organism evidence="7 8">
    <name type="scientific">Tieghemiomyces parasiticus</name>
    <dbReference type="NCBI Taxonomy" id="78921"/>
    <lineage>
        <taxon>Eukaryota</taxon>
        <taxon>Fungi</taxon>
        <taxon>Fungi incertae sedis</taxon>
        <taxon>Zoopagomycota</taxon>
        <taxon>Kickxellomycotina</taxon>
        <taxon>Dimargaritomycetes</taxon>
        <taxon>Dimargaritales</taxon>
        <taxon>Dimargaritaceae</taxon>
        <taxon>Tieghemiomyces</taxon>
    </lineage>
</organism>
<feature type="domain" description="Tyrosine-protein phosphatase" evidence="4">
    <location>
        <begin position="368"/>
        <end position="666"/>
    </location>
</feature>
<dbReference type="InterPro" id="IPR036873">
    <property type="entry name" value="Rhodanese-like_dom_sf"/>
</dbReference>
<comment type="caution">
    <text evidence="7">The sequence shown here is derived from an EMBL/GenBank/DDBJ whole genome shotgun (WGS) entry which is preliminary data.</text>
</comment>
<gene>
    <name evidence="7" type="primary">Ptp2_1</name>
    <name evidence="7" type="ORF">IWQ60_007088</name>
</gene>
<proteinExistence type="inferred from homology"/>
<feature type="compositionally biased region" description="Low complexity" evidence="3">
    <location>
        <begin position="725"/>
        <end position="743"/>
    </location>
</feature>
<dbReference type="PANTHER" id="PTHR19134:SF561">
    <property type="entry name" value="PROTEIN TYROSINE PHOSPHATASE 36E, ISOFORM A"/>
    <property type="match status" value="1"/>
</dbReference>
<dbReference type="SUPFAM" id="SSF52799">
    <property type="entry name" value="(Phosphotyrosine protein) phosphatases II"/>
    <property type="match status" value="1"/>
</dbReference>
<evidence type="ECO:0000256" key="1">
    <source>
        <dbReference type="ARBA" id="ARBA00009649"/>
    </source>
</evidence>
<dbReference type="InterPro" id="IPR001763">
    <property type="entry name" value="Rhodanese-like_dom"/>
</dbReference>
<dbReference type="PROSITE" id="PS50056">
    <property type="entry name" value="TYR_PHOSPHATASE_2"/>
    <property type="match status" value="1"/>
</dbReference>
<dbReference type="CDD" id="cd18533">
    <property type="entry name" value="PTP_fungal"/>
    <property type="match status" value="1"/>
</dbReference>
<feature type="compositionally biased region" description="Low complexity" evidence="3">
    <location>
        <begin position="899"/>
        <end position="909"/>
    </location>
</feature>
<accession>A0A9W7ZZR6</accession>
<keyword evidence="7" id="KW-0378">Hydrolase</keyword>
<evidence type="ECO:0000313" key="7">
    <source>
        <dbReference type="EMBL" id="KAJ1920005.1"/>
    </source>
</evidence>
<dbReference type="AlphaFoldDB" id="A0A9W7ZZR6"/>
<dbReference type="OrthoDB" id="6058203at2759"/>
<dbReference type="Pfam" id="PF00102">
    <property type="entry name" value="Y_phosphatase"/>
    <property type="match status" value="1"/>
</dbReference>
<evidence type="ECO:0000313" key="8">
    <source>
        <dbReference type="Proteomes" id="UP001150569"/>
    </source>
</evidence>
<feature type="domain" description="Rhodanese" evidence="6">
    <location>
        <begin position="129"/>
        <end position="245"/>
    </location>
</feature>
<feature type="region of interest" description="Disordered" evidence="3">
    <location>
        <begin position="810"/>
        <end position="836"/>
    </location>
</feature>
<evidence type="ECO:0000259" key="5">
    <source>
        <dbReference type="PROSITE" id="PS50056"/>
    </source>
</evidence>
<dbReference type="InterPro" id="IPR016130">
    <property type="entry name" value="Tyr_Pase_AS"/>
</dbReference>
<feature type="region of interest" description="Disordered" evidence="3">
    <location>
        <begin position="893"/>
        <end position="929"/>
    </location>
</feature>
<reference evidence="7" key="1">
    <citation type="submission" date="2022-07" db="EMBL/GenBank/DDBJ databases">
        <title>Phylogenomic reconstructions and comparative analyses of Kickxellomycotina fungi.</title>
        <authorList>
            <person name="Reynolds N.K."/>
            <person name="Stajich J.E."/>
            <person name="Barry K."/>
            <person name="Grigoriev I.V."/>
            <person name="Crous P."/>
            <person name="Smith M.E."/>
        </authorList>
    </citation>
    <scope>NUCLEOTIDE SEQUENCE</scope>
    <source>
        <strain evidence="7">RSA 861</strain>
    </source>
</reference>
<feature type="compositionally biased region" description="Pro residues" evidence="3">
    <location>
        <begin position="262"/>
        <end position="272"/>
    </location>
</feature>
<dbReference type="EC" id="3.1.3.48" evidence="2"/>
<name>A0A9W7ZZR6_9FUNG</name>
<evidence type="ECO:0000256" key="3">
    <source>
        <dbReference type="SAM" id="MobiDB-lite"/>
    </source>
</evidence>
<feature type="region of interest" description="Disordered" evidence="3">
    <location>
        <begin position="688"/>
        <end position="743"/>
    </location>
</feature>
<dbReference type="SMART" id="SM00404">
    <property type="entry name" value="PTPc_motif"/>
    <property type="match status" value="1"/>
</dbReference>
<dbReference type="PROSITE" id="PS50206">
    <property type="entry name" value="RHODANESE_3"/>
    <property type="match status" value="1"/>
</dbReference>
<dbReference type="PROSITE" id="PS50055">
    <property type="entry name" value="TYR_PHOSPHATASE_PTP"/>
    <property type="match status" value="1"/>
</dbReference>
<dbReference type="GO" id="GO:0004725">
    <property type="term" value="F:protein tyrosine phosphatase activity"/>
    <property type="evidence" value="ECO:0007669"/>
    <property type="project" value="UniProtKB-EC"/>
</dbReference>
<dbReference type="Proteomes" id="UP001150569">
    <property type="component" value="Unassembled WGS sequence"/>
</dbReference>
<dbReference type="InterPro" id="IPR029021">
    <property type="entry name" value="Prot-tyrosine_phosphatase-like"/>
</dbReference>
<sequence length="959" mass="101341">MPPIRTPRPGTTPSALDTPYFTPYTHILSPHDAVAPAPAVSTPDDVVIPTGPCTPRFYTRTPPPGDLSDEPTGSSYGVIPRPRHSVKGVGSLASLCPAFPGYTPSTLAQLLQRAHGRGTVGDDDHASRPSPAVLLLDTRIPSHFTRQHVRGALNVSVPSTLIKRPGFTLDRIASLLSDPDDRAALEAWTSCTHVVVMDQNSVALTEQGVVTHLCQKFVRPGSPAHVGWLRGGFDTFVRRFPELCSDVQVADETTPPVSVDTPQPPADPETIPPTRCPATPSSGVMGVLPPRLGPLTGRLSGTRSRPLDAFFMSFRHNNEPKTEAALQVRLRGPVVGPLNDVSAPPSLPAFLARVANETPDVDGVSPYLTAAFTALERTENERLRAMFTTSSCADDQGPFSITHGLRNGTRNRYHNIMPYDATRVRLAAGTNTTTGSNDDDYINASYIASSLGPRRYISTQGPLPSTVADFWSMIVEQRTAVVIMLTRESERGRPACHRYWPTMPRLATRVGPQVAVTLVTDLTDPADPDLALRLFLLHTRDQPARLVIQLQYTGWPDFGAPESPRGVLRLRDLTDAASVALGTDDDVPILVHCSAGCGRTGAFCAIDTVAQWMRDGGGQTAMDVDGTDDASSDPVVRAVGEFRERRTYMVQNALQFGFCYEALLHEATGHYCRAVTLADPTATALRAAVQQERRHLQTSTGGLVPPPNMASLPELEPSPPPPASATPATTTTPPVNSSSTTTVSPFLPSGACASPMAMTGGVPVGFAAAINAGFTVPSSRLPGTPRPHLSSPGMAAGLALNNRPVMARSSNLATHPPLSNFSDSSTTSTTTTSSSASSASLVSVAATCGSSVSSVTTTGPSSGDYFSFPPEQFRRPRLPLHWPATSTSTLTSVAGGSCGSIRSRSSGLMSPPPLPAAAMPSPGQLAAGTYVSSSLSPSLTETLLNRNPNLSSPLSSPNG</sequence>
<evidence type="ECO:0000259" key="4">
    <source>
        <dbReference type="PROSITE" id="PS50055"/>
    </source>
</evidence>
<protein>
    <recommendedName>
        <fullName evidence="2">protein-tyrosine-phosphatase</fullName>
        <ecNumber evidence="2">3.1.3.48</ecNumber>
    </recommendedName>
</protein>
<dbReference type="EMBL" id="JANBPT010000455">
    <property type="protein sequence ID" value="KAJ1920005.1"/>
    <property type="molecule type" value="Genomic_DNA"/>
</dbReference>
<dbReference type="PROSITE" id="PS00383">
    <property type="entry name" value="TYR_PHOSPHATASE_1"/>
    <property type="match status" value="1"/>
</dbReference>
<dbReference type="SMART" id="SM00194">
    <property type="entry name" value="PTPc"/>
    <property type="match status" value="1"/>
</dbReference>
<comment type="similarity">
    <text evidence="1">Belongs to the protein-tyrosine phosphatase family. Non-receptor class subfamily.</text>
</comment>
<dbReference type="InterPro" id="IPR000387">
    <property type="entry name" value="Tyr_Pase_dom"/>
</dbReference>
<evidence type="ECO:0000259" key="6">
    <source>
        <dbReference type="PROSITE" id="PS50206"/>
    </source>
</evidence>
<dbReference type="InterPro" id="IPR003595">
    <property type="entry name" value="Tyr_Pase_cat"/>
</dbReference>
<dbReference type="PRINTS" id="PR00700">
    <property type="entry name" value="PRTYPHPHTASE"/>
</dbReference>
<dbReference type="SUPFAM" id="SSF52821">
    <property type="entry name" value="Rhodanese/Cell cycle control phosphatase"/>
    <property type="match status" value="1"/>
</dbReference>
<dbReference type="InterPro" id="IPR050348">
    <property type="entry name" value="Protein-Tyr_Phosphatase"/>
</dbReference>
<feature type="region of interest" description="Disordered" evidence="3">
    <location>
        <begin position="251"/>
        <end position="272"/>
    </location>
</feature>
<feature type="compositionally biased region" description="Polar residues" evidence="3">
    <location>
        <begin position="810"/>
        <end position="823"/>
    </location>
</feature>
<dbReference type="PANTHER" id="PTHR19134">
    <property type="entry name" value="RECEPTOR-TYPE TYROSINE-PROTEIN PHOSPHATASE"/>
    <property type="match status" value="1"/>
</dbReference>
<keyword evidence="8" id="KW-1185">Reference proteome</keyword>